<reference evidence="1 2" key="1">
    <citation type="submission" date="2014-01" db="EMBL/GenBank/DDBJ databases">
        <authorList>
            <person name="Dobos K."/>
            <person name="Lenaerts A."/>
            <person name="Ordway D."/>
            <person name="DeGroote M.A."/>
            <person name="Parker T."/>
            <person name="Sizemore C."/>
            <person name="Tallon L.J."/>
            <person name="Sadzewicz L.K."/>
            <person name="Sengamalay N."/>
            <person name="Fraser C.M."/>
            <person name="Hine E."/>
            <person name="Shefchek K.A."/>
            <person name="Das S.P."/>
            <person name="Tettelin H."/>
        </authorList>
    </citation>
    <scope>NUCLEOTIDE SEQUENCE [LARGE SCALE GENOMIC DNA]</scope>
    <source>
        <strain evidence="1 2">Harvey</strain>
    </source>
</reference>
<keyword evidence="2" id="KW-1185">Reference proteome</keyword>
<evidence type="ECO:0000313" key="1">
    <source>
        <dbReference type="EMBL" id="EUA93940.1"/>
    </source>
</evidence>
<organism evidence="1 2">
    <name type="scientific">Mycobacterium ulcerans str. Harvey</name>
    <dbReference type="NCBI Taxonomy" id="1299332"/>
    <lineage>
        <taxon>Bacteria</taxon>
        <taxon>Bacillati</taxon>
        <taxon>Actinomycetota</taxon>
        <taxon>Actinomycetes</taxon>
        <taxon>Mycobacteriales</taxon>
        <taxon>Mycobacteriaceae</taxon>
        <taxon>Mycobacterium</taxon>
        <taxon>Mycobacterium ulcerans group</taxon>
    </lineage>
</organism>
<name>A0ABN0RAD0_MYCUL</name>
<proteinExistence type="predicted"/>
<comment type="caution">
    <text evidence="1">The sequence shown here is derived from an EMBL/GenBank/DDBJ whole genome shotgun (WGS) entry which is preliminary data.</text>
</comment>
<dbReference type="Proteomes" id="UP000020681">
    <property type="component" value="Unassembled WGS sequence"/>
</dbReference>
<gene>
    <name evidence="1" type="ORF">I551_8784</name>
</gene>
<evidence type="ECO:0000313" key="2">
    <source>
        <dbReference type="Proteomes" id="UP000020681"/>
    </source>
</evidence>
<accession>A0ABN0RAD0</accession>
<protein>
    <submittedName>
        <fullName evidence="1">Transcriptional regulatory protein</fullName>
    </submittedName>
</protein>
<dbReference type="EMBL" id="JAOL01000030">
    <property type="protein sequence ID" value="EUA93940.1"/>
    <property type="molecule type" value="Genomic_DNA"/>
</dbReference>
<sequence length="66" mass="7098">MADSESTAPEVTELARVCTARYPSCFRYCAGATLTEWSPRIDVGAIIDSGYPARSGPIRMTDLAAQ</sequence>